<reference evidence="2" key="1">
    <citation type="submission" date="2022-06" db="EMBL/GenBank/DDBJ databases">
        <title>Aeoliella straminimaris, a novel planctomycete from sediments.</title>
        <authorList>
            <person name="Vitorino I.R."/>
            <person name="Lage O.M."/>
        </authorList>
    </citation>
    <scope>NUCLEOTIDE SEQUENCE</scope>
    <source>
        <strain evidence="2">ICT_H6.2</strain>
    </source>
</reference>
<evidence type="ECO:0000259" key="1">
    <source>
        <dbReference type="Pfam" id="PF07596"/>
    </source>
</evidence>
<accession>A0A9X2FIN8</accession>
<dbReference type="InterPro" id="IPR045584">
    <property type="entry name" value="Pilin-like"/>
</dbReference>
<protein>
    <submittedName>
        <fullName evidence="2">DUF1559 domain-containing protein</fullName>
    </submittedName>
</protein>
<evidence type="ECO:0000313" key="3">
    <source>
        <dbReference type="Proteomes" id="UP001155241"/>
    </source>
</evidence>
<dbReference type="Pfam" id="PF07596">
    <property type="entry name" value="SBP_bac_10"/>
    <property type="match status" value="1"/>
</dbReference>
<keyword evidence="3" id="KW-1185">Reference proteome</keyword>
<dbReference type="EMBL" id="JAMXLR010000095">
    <property type="protein sequence ID" value="MCO6048049.1"/>
    <property type="molecule type" value="Genomic_DNA"/>
</dbReference>
<dbReference type="SUPFAM" id="SSF54523">
    <property type="entry name" value="Pili subunits"/>
    <property type="match status" value="1"/>
</dbReference>
<evidence type="ECO:0000313" key="2">
    <source>
        <dbReference type="EMBL" id="MCO6048049.1"/>
    </source>
</evidence>
<dbReference type="AlphaFoldDB" id="A0A9X2FIN8"/>
<proteinExistence type="predicted"/>
<dbReference type="InterPro" id="IPR011453">
    <property type="entry name" value="DUF1559"/>
</dbReference>
<gene>
    <name evidence="2" type="ORF">NG895_29455</name>
</gene>
<sequence>MLPAVQSAREAARRTQCKNQLKQLALGFMNHESAHGALPTGGWGWGWVGDPDSGTLERQPGGWGYSILAYTEGLSELQIGSGLASNAKKAALAEMISKPVPVFYCPSRRQPTSAYGGTETLVNAAQPPGYLYAKTDYAANGGRYYPPAVNGWDYGPSISCLDTYPECNWGAFKNKASLRRYDGAIVPRFPVEFRRIQDGLSNTMLLGEKYVSPVFYAQESRANSCSDNNPAYNGYDWDNIRWINNYPTADFSQHYQPQADSPTIDVGCSRRFGSAHSSVFQVALCDGSVDALEYDADPTVLAGYASRDDGGNLVPATTGPRR</sequence>
<dbReference type="PANTHER" id="PTHR30093:SF2">
    <property type="entry name" value="TYPE II SECRETION SYSTEM PROTEIN H"/>
    <property type="match status" value="1"/>
</dbReference>
<dbReference type="PANTHER" id="PTHR30093">
    <property type="entry name" value="GENERAL SECRETION PATHWAY PROTEIN G"/>
    <property type="match status" value="1"/>
</dbReference>
<name>A0A9X2FIN8_9BACT</name>
<organism evidence="2 3">
    <name type="scientific">Aeoliella straminimaris</name>
    <dbReference type="NCBI Taxonomy" id="2954799"/>
    <lineage>
        <taxon>Bacteria</taxon>
        <taxon>Pseudomonadati</taxon>
        <taxon>Planctomycetota</taxon>
        <taxon>Planctomycetia</taxon>
        <taxon>Pirellulales</taxon>
        <taxon>Lacipirellulaceae</taxon>
        <taxon>Aeoliella</taxon>
    </lineage>
</organism>
<comment type="caution">
    <text evidence="2">The sequence shown here is derived from an EMBL/GenBank/DDBJ whole genome shotgun (WGS) entry which is preliminary data.</text>
</comment>
<feature type="domain" description="DUF1559" evidence="1">
    <location>
        <begin position="6"/>
        <end position="298"/>
    </location>
</feature>
<dbReference type="Proteomes" id="UP001155241">
    <property type="component" value="Unassembled WGS sequence"/>
</dbReference>